<keyword evidence="4 11" id="KW-0812">Transmembrane</keyword>
<comment type="similarity">
    <text evidence="2">Belongs to the USE1 family.</text>
</comment>
<feature type="transmembrane region" description="Helical" evidence="11">
    <location>
        <begin position="263"/>
        <end position="284"/>
    </location>
</feature>
<dbReference type="GO" id="GO:0015031">
    <property type="term" value="P:protein transport"/>
    <property type="evidence" value="ECO:0007669"/>
    <property type="project" value="UniProtKB-KW"/>
</dbReference>
<evidence type="ECO:0000256" key="8">
    <source>
        <dbReference type="ARBA" id="ARBA00022989"/>
    </source>
</evidence>
<feature type="region of interest" description="Disordered" evidence="10">
    <location>
        <begin position="89"/>
        <end position="139"/>
    </location>
</feature>
<reference evidence="12" key="1">
    <citation type="submission" date="2023-03" db="EMBL/GenBank/DDBJ databases">
        <title>Massive genome expansion in bonnet fungi (Mycena s.s.) driven by repeated elements and novel gene families across ecological guilds.</title>
        <authorList>
            <consortium name="Lawrence Berkeley National Laboratory"/>
            <person name="Harder C.B."/>
            <person name="Miyauchi S."/>
            <person name="Viragh M."/>
            <person name="Kuo A."/>
            <person name="Thoen E."/>
            <person name="Andreopoulos B."/>
            <person name="Lu D."/>
            <person name="Skrede I."/>
            <person name="Drula E."/>
            <person name="Henrissat B."/>
            <person name="Morin E."/>
            <person name="Kohler A."/>
            <person name="Barry K."/>
            <person name="LaButti K."/>
            <person name="Morin E."/>
            <person name="Salamov A."/>
            <person name="Lipzen A."/>
            <person name="Mereny Z."/>
            <person name="Hegedus B."/>
            <person name="Baldrian P."/>
            <person name="Stursova M."/>
            <person name="Weitz H."/>
            <person name="Taylor A."/>
            <person name="Grigoriev I.V."/>
            <person name="Nagy L.G."/>
            <person name="Martin F."/>
            <person name="Kauserud H."/>
        </authorList>
    </citation>
    <scope>NUCLEOTIDE SEQUENCE</scope>
    <source>
        <strain evidence="12">9144</strain>
    </source>
</reference>
<dbReference type="Proteomes" id="UP001219525">
    <property type="component" value="Unassembled WGS sequence"/>
</dbReference>
<evidence type="ECO:0000256" key="6">
    <source>
        <dbReference type="ARBA" id="ARBA00022892"/>
    </source>
</evidence>
<dbReference type="GO" id="GO:0031201">
    <property type="term" value="C:SNARE complex"/>
    <property type="evidence" value="ECO:0007669"/>
    <property type="project" value="TreeGrafter"/>
</dbReference>
<dbReference type="PANTHER" id="PTHR13050:SF7">
    <property type="entry name" value="VESICLE TRANSPORT PROTEIN USE1"/>
    <property type="match status" value="1"/>
</dbReference>
<evidence type="ECO:0000256" key="10">
    <source>
        <dbReference type="SAM" id="MobiDB-lite"/>
    </source>
</evidence>
<accession>A0AAD6YEB9</accession>
<evidence type="ECO:0000313" key="12">
    <source>
        <dbReference type="EMBL" id="KAJ7216581.1"/>
    </source>
</evidence>
<evidence type="ECO:0000256" key="1">
    <source>
        <dbReference type="ARBA" id="ARBA00004163"/>
    </source>
</evidence>
<keyword evidence="13" id="KW-1185">Reference proteome</keyword>
<evidence type="ECO:0000256" key="5">
    <source>
        <dbReference type="ARBA" id="ARBA00022824"/>
    </source>
</evidence>
<evidence type="ECO:0000256" key="4">
    <source>
        <dbReference type="ARBA" id="ARBA00022692"/>
    </source>
</evidence>
<dbReference type="GO" id="GO:0005789">
    <property type="term" value="C:endoplasmic reticulum membrane"/>
    <property type="evidence" value="ECO:0007669"/>
    <property type="project" value="UniProtKB-SubCell"/>
</dbReference>
<keyword evidence="3" id="KW-0813">Transport</keyword>
<evidence type="ECO:0000256" key="9">
    <source>
        <dbReference type="ARBA" id="ARBA00023136"/>
    </source>
</evidence>
<comment type="subcellular location">
    <subcellularLocation>
        <location evidence="1">Endoplasmic reticulum membrane</location>
        <topology evidence="1">Single-pass type IV membrane protein</topology>
    </subcellularLocation>
</comment>
<proteinExistence type="inferred from homology"/>
<sequence>MSDNLHDEINLRRLIRRLEKSTSDSQWTTTSDDTWIKVQGALQKVKYARKLLANAELVNVDPSQKSLQRYADMKTKIDRIEAFMQALEKKTAPKQTRPEPVLPSIPLPLAEPEPNSPKQQRASPPETIDVPGEDPSSASFSADNLLYSVSDVARSSFSSSVSPPLTTLLPPSFPSSSAKSATTAIEPRLMQYSNARQRDMADQMALMAEQLKRNAVHFAELLEKDKSVVQDTEQKLEGNYGYMQKTRIRTRDLRGKTGSTTCLVVLIVLGVSGLFMFMVALIRFSGR</sequence>
<evidence type="ECO:0000256" key="2">
    <source>
        <dbReference type="ARBA" id="ARBA00007891"/>
    </source>
</evidence>
<dbReference type="CDD" id="cd15860">
    <property type="entry name" value="SNARE_USE1"/>
    <property type="match status" value="1"/>
</dbReference>
<evidence type="ECO:0000256" key="7">
    <source>
        <dbReference type="ARBA" id="ARBA00022927"/>
    </source>
</evidence>
<organism evidence="12 13">
    <name type="scientific">Mycena pura</name>
    <dbReference type="NCBI Taxonomy" id="153505"/>
    <lineage>
        <taxon>Eukaryota</taxon>
        <taxon>Fungi</taxon>
        <taxon>Dikarya</taxon>
        <taxon>Basidiomycota</taxon>
        <taxon>Agaricomycotina</taxon>
        <taxon>Agaricomycetes</taxon>
        <taxon>Agaricomycetidae</taxon>
        <taxon>Agaricales</taxon>
        <taxon>Marasmiineae</taxon>
        <taxon>Mycenaceae</taxon>
        <taxon>Mycena</taxon>
    </lineage>
</organism>
<evidence type="ECO:0000256" key="3">
    <source>
        <dbReference type="ARBA" id="ARBA00022448"/>
    </source>
</evidence>
<comment type="caution">
    <text evidence="12">The sequence shown here is derived from an EMBL/GenBank/DDBJ whole genome shotgun (WGS) entry which is preliminary data.</text>
</comment>
<keyword evidence="6" id="KW-0931">ER-Golgi transport</keyword>
<dbReference type="GO" id="GO:0006890">
    <property type="term" value="P:retrograde vesicle-mediated transport, Golgi to endoplasmic reticulum"/>
    <property type="evidence" value="ECO:0007669"/>
    <property type="project" value="TreeGrafter"/>
</dbReference>
<dbReference type="PANTHER" id="PTHR13050">
    <property type="entry name" value="USE1-LIKE PROTEIN"/>
    <property type="match status" value="1"/>
</dbReference>
<feature type="compositionally biased region" description="Pro residues" evidence="10">
    <location>
        <begin position="100"/>
        <end position="115"/>
    </location>
</feature>
<evidence type="ECO:0008006" key="14">
    <source>
        <dbReference type="Google" id="ProtNLM"/>
    </source>
</evidence>
<dbReference type="GO" id="GO:0005484">
    <property type="term" value="F:SNAP receptor activity"/>
    <property type="evidence" value="ECO:0007669"/>
    <property type="project" value="TreeGrafter"/>
</dbReference>
<dbReference type="InterPro" id="IPR019150">
    <property type="entry name" value="Vesicle_transport_protein_Use1"/>
</dbReference>
<keyword evidence="7" id="KW-0653">Protein transport</keyword>
<name>A0AAD6YEB9_9AGAR</name>
<dbReference type="AlphaFoldDB" id="A0AAD6YEB9"/>
<evidence type="ECO:0000313" key="13">
    <source>
        <dbReference type="Proteomes" id="UP001219525"/>
    </source>
</evidence>
<protein>
    <recommendedName>
        <fullName evidence="14">Synaptobrevin</fullName>
    </recommendedName>
</protein>
<dbReference type="Pfam" id="PF09753">
    <property type="entry name" value="Use1"/>
    <property type="match status" value="1"/>
</dbReference>
<keyword evidence="5" id="KW-0256">Endoplasmic reticulum</keyword>
<gene>
    <name evidence="12" type="ORF">GGX14DRAFT_358735</name>
</gene>
<keyword evidence="9 11" id="KW-0472">Membrane</keyword>
<dbReference type="EMBL" id="JARJCW010000015">
    <property type="protein sequence ID" value="KAJ7216581.1"/>
    <property type="molecule type" value="Genomic_DNA"/>
</dbReference>
<keyword evidence="8 11" id="KW-1133">Transmembrane helix</keyword>
<evidence type="ECO:0000256" key="11">
    <source>
        <dbReference type="SAM" id="Phobius"/>
    </source>
</evidence>